<evidence type="ECO:0000256" key="2">
    <source>
        <dbReference type="ARBA" id="ARBA00010871"/>
    </source>
</evidence>
<feature type="active site" evidence="13">
    <location>
        <position position="32"/>
    </location>
</feature>
<dbReference type="PIRSF" id="PIRSF039102">
    <property type="entry name" value="Ddl/VanB"/>
    <property type="match status" value="1"/>
</dbReference>
<feature type="binding site" evidence="15">
    <location>
        <position position="347"/>
    </location>
    <ligand>
        <name>Mg(2+)</name>
        <dbReference type="ChEBI" id="CHEBI:18420"/>
        <label>1</label>
    </ligand>
</feature>
<evidence type="ECO:0000256" key="13">
    <source>
        <dbReference type="PIRSR" id="PIRSR039102-1"/>
    </source>
</evidence>
<comment type="caution">
    <text evidence="18">The sequence shown here is derived from an EMBL/GenBank/DDBJ whole genome shotgun (WGS) entry which is preliminary data.</text>
</comment>
<dbReference type="PROSITE" id="PS50975">
    <property type="entry name" value="ATP_GRASP"/>
    <property type="match status" value="1"/>
</dbReference>
<feature type="domain" description="ATP-grasp" evidence="17">
    <location>
        <begin position="167"/>
        <end position="380"/>
    </location>
</feature>
<name>M2YCB8_9MICC</name>
<dbReference type="SUPFAM" id="SSF52440">
    <property type="entry name" value="PreATP-grasp domain"/>
    <property type="match status" value="1"/>
</dbReference>
<dbReference type="InterPro" id="IPR011761">
    <property type="entry name" value="ATP-grasp"/>
</dbReference>
<feature type="active site" evidence="13">
    <location>
        <position position="358"/>
    </location>
</feature>
<dbReference type="PANTHER" id="PTHR23132:SF25">
    <property type="entry name" value="D-ALANINE--D-ALANINE LIGASE A"/>
    <property type="match status" value="1"/>
</dbReference>
<dbReference type="InterPro" id="IPR011095">
    <property type="entry name" value="Dala_Dala_lig_C"/>
</dbReference>
<evidence type="ECO:0000256" key="9">
    <source>
        <dbReference type="ARBA" id="ARBA00022984"/>
    </source>
</evidence>
<evidence type="ECO:0000256" key="16">
    <source>
        <dbReference type="PROSITE-ProRule" id="PRU00409"/>
    </source>
</evidence>
<keyword evidence="4 15" id="KW-0479">Metal-binding</keyword>
<keyword evidence="9 12" id="KW-0573">Peptidoglycan synthesis</keyword>
<keyword evidence="12" id="KW-0963">Cytoplasm</keyword>
<dbReference type="Gene3D" id="3.40.50.20">
    <property type="match status" value="1"/>
</dbReference>
<gene>
    <name evidence="12" type="primary">ddl</name>
    <name evidence="18" type="ORF">C884_00629</name>
</gene>
<dbReference type="NCBIfam" id="NF002528">
    <property type="entry name" value="PRK01966.1-4"/>
    <property type="match status" value="1"/>
</dbReference>
<comment type="pathway">
    <text evidence="12">Cell wall biogenesis; peptidoglycan biosynthesis.</text>
</comment>
<dbReference type="Gene3D" id="3.30.470.20">
    <property type="entry name" value="ATP-grasp fold, B domain"/>
    <property type="match status" value="1"/>
</dbReference>
<keyword evidence="8 12" id="KW-0133">Cell shape</keyword>
<keyword evidence="7 15" id="KW-0460">Magnesium</keyword>
<comment type="function">
    <text evidence="12">Cell wall formation.</text>
</comment>
<evidence type="ECO:0000256" key="6">
    <source>
        <dbReference type="ARBA" id="ARBA00022840"/>
    </source>
</evidence>
<dbReference type="NCBIfam" id="TIGR01205">
    <property type="entry name" value="D_ala_D_alaTIGR"/>
    <property type="match status" value="1"/>
</dbReference>
<dbReference type="GO" id="GO:0009252">
    <property type="term" value="P:peptidoglycan biosynthetic process"/>
    <property type="evidence" value="ECO:0007669"/>
    <property type="project" value="UniProtKB-UniRule"/>
</dbReference>
<dbReference type="EMBL" id="ANHZ02000017">
    <property type="protein sequence ID" value="EME36150.1"/>
    <property type="molecule type" value="Genomic_DNA"/>
</dbReference>
<evidence type="ECO:0000259" key="17">
    <source>
        <dbReference type="PROSITE" id="PS50975"/>
    </source>
</evidence>
<dbReference type="FunFam" id="3.30.470.20:FF:000008">
    <property type="entry name" value="D-alanine--D-alanine ligase"/>
    <property type="match status" value="1"/>
</dbReference>
<comment type="similarity">
    <text evidence="2 12">Belongs to the D-alanine--D-alanine ligase family.</text>
</comment>
<feature type="binding site" evidence="14">
    <location>
        <begin position="215"/>
        <end position="216"/>
    </location>
    <ligand>
        <name>ATP</name>
        <dbReference type="ChEBI" id="CHEBI:30616"/>
    </ligand>
</feature>
<keyword evidence="5 14" id="KW-0547">Nucleotide-binding</keyword>
<evidence type="ECO:0000256" key="12">
    <source>
        <dbReference type="HAMAP-Rule" id="MF_00047"/>
    </source>
</evidence>
<comment type="catalytic activity">
    <reaction evidence="12">
        <text>2 D-alanine + ATP = D-alanyl-D-alanine + ADP + phosphate + H(+)</text>
        <dbReference type="Rhea" id="RHEA:11224"/>
        <dbReference type="ChEBI" id="CHEBI:15378"/>
        <dbReference type="ChEBI" id="CHEBI:30616"/>
        <dbReference type="ChEBI" id="CHEBI:43474"/>
        <dbReference type="ChEBI" id="CHEBI:57416"/>
        <dbReference type="ChEBI" id="CHEBI:57822"/>
        <dbReference type="ChEBI" id="CHEBI:456216"/>
        <dbReference type="EC" id="6.3.2.4"/>
    </reaction>
</comment>
<dbReference type="SUPFAM" id="SSF56059">
    <property type="entry name" value="Glutathione synthetase ATP-binding domain-like"/>
    <property type="match status" value="1"/>
</dbReference>
<dbReference type="Proteomes" id="UP000009877">
    <property type="component" value="Unassembled WGS sequence"/>
</dbReference>
<protein>
    <recommendedName>
        <fullName evidence="12">D-alanine--D-alanine ligase</fullName>
        <ecNumber evidence="12">6.3.2.4</ecNumber>
    </recommendedName>
    <alternativeName>
        <fullName evidence="12">D-Ala-D-Ala ligase</fullName>
    </alternativeName>
    <alternativeName>
        <fullName evidence="12">D-alanylalanine synthetase</fullName>
    </alternativeName>
</protein>
<evidence type="ECO:0000256" key="5">
    <source>
        <dbReference type="ARBA" id="ARBA00022741"/>
    </source>
</evidence>
<keyword evidence="3 12" id="KW-0436">Ligase</keyword>
<keyword evidence="19" id="KW-1185">Reference proteome</keyword>
<evidence type="ECO:0000256" key="4">
    <source>
        <dbReference type="ARBA" id="ARBA00022723"/>
    </source>
</evidence>
<feature type="binding site" evidence="15">
    <location>
        <position position="347"/>
    </location>
    <ligand>
        <name>Mg(2+)</name>
        <dbReference type="ChEBI" id="CHEBI:18420"/>
        <label>2</label>
    </ligand>
</feature>
<evidence type="ECO:0000256" key="10">
    <source>
        <dbReference type="ARBA" id="ARBA00023211"/>
    </source>
</evidence>
<feature type="active site" evidence="13">
    <location>
        <position position="215"/>
    </location>
</feature>
<feature type="binding site" evidence="14">
    <location>
        <position position="163"/>
    </location>
    <ligand>
        <name>ATP</name>
        <dbReference type="ChEBI" id="CHEBI:30616"/>
    </ligand>
</feature>
<evidence type="ECO:0000256" key="14">
    <source>
        <dbReference type="PIRSR" id="PIRSR039102-2"/>
    </source>
</evidence>
<comment type="cofactor">
    <cofactor evidence="1">
        <name>Mn(2+)</name>
        <dbReference type="ChEBI" id="CHEBI:29035"/>
    </cofactor>
</comment>
<dbReference type="PROSITE" id="PS00844">
    <property type="entry name" value="DALA_DALA_LIGASE_2"/>
    <property type="match status" value="1"/>
</dbReference>
<dbReference type="GO" id="GO:0005524">
    <property type="term" value="F:ATP binding"/>
    <property type="evidence" value="ECO:0007669"/>
    <property type="project" value="UniProtKB-UniRule"/>
</dbReference>
<dbReference type="PANTHER" id="PTHR23132">
    <property type="entry name" value="D-ALANINE--D-ALANINE LIGASE"/>
    <property type="match status" value="1"/>
</dbReference>
<reference evidence="18 19" key="1">
    <citation type="journal article" date="2014" name="Genome Announc.">
        <title>Draft Genome Sequence of Kocuria palustris PEL.</title>
        <authorList>
            <person name="Sharma G."/>
            <person name="Khatri I."/>
            <person name="Subramanian S."/>
        </authorList>
    </citation>
    <scope>NUCLEOTIDE SEQUENCE [LARGE SCALE GENOMIC DNA]</scope>
    <source>
        <strain evidence="18 19">PEL</strain>
    </source>
</reference>
<keyword evidence="11 12" id="KW-0961">Cell wall biogenesis/degradation</keyword>
<dbReference type="GO" id="GO:0071555">
    <property type="term" value="P:cell wall organization"/>
    <property type="evidence" value="ECO:0007669"/>
    <property type="project" value="UniProtKB-KW"/>
</dbReference>
<sequence>MSTIDPAAAEPQTAAPSSRPRVAILFGGRSSEHSISLVTARGVLGAIDREHWDMVTVGIARTGEWFLFSQDELEALLDENPITELPVGEQMVSLPMGSGDTELLIRDISGEGPAQERREHIDVVLPLLHGPYGEDGTLQGMLELADMRYVGCGVTSSAVGMDKHFMKVAFESAGLEVGPYIVAKDRRWRSEPEAVLDEIAQLAAPVFVKPARAGSSFGITRVDDPSDRSAVTAAVEEARSFDRKVVVEAGISGREIECAVLQGHGQDAPRVSLLGEIVVVDEHSFYDFEAKYVAQDSAQLSCPAEVPEATAERIRADAARAFEAVDGEGLSRADFFLTDDGRALINEVNTMPGFTSISMYPRLWEASGLPYDALLDELLRLALERPIGLR</sequence>
<evidence type="ECO:0000256" key="15">
    <source>
        <dbReference type="PIRSR" id="PIRSR039102-3"/>
    </source>
</evidence>
<dbReference type="InterPro" id="IPR013815">
    <property type="entry name" value="ATP_grasp_subdomain_1"/>
</dbReference>
<evidence type="ECO:0000256" key="1">
    <source>
        <dbReference type="ARBA" id="ARBA00001936"/>
    </source>
</evidence>
<feature type="binding site" evidence="15">
    <location>
        <position position="334"/>
    </location>
    <ligand>
        <name>Mg(2+)</name>
        <dbReference type="ChEBI" id="CHEBI:18420"/>
        <label>1</label>
    </ligand>
</feature>
<comment type="subcellular location">
    <subcellularLocation>
        <location evidence="12">Cytoplasm</location>
    </subcellularLocation>
</comment>
<dbReference type="UniPathway" id="UPA00219"/>
<dbReference type="Gene3D" id="3.30.1490.20">
    <property type="entry name" value="ATP-grasp fold, A domain"/>
    <property type="match status" value="1"/>
</dbReference>
<evidence type="ECO:0000256" key="8">
    <source>
        <dbReference type="ARBA" id="ARBA00022960"/>
    </source>
</evidence>
<dbReference type="PROSITE" id="PS00843">
    <property type="entry name" value="DALA_DALA_LIGASE_1"/>
    <property type="match status" value="1"/>
</dbReference>
<dbReference type="HAMAP" id="MF_00047">
    <property type="entry name" value="Dala_Dala_lig"/>
    <property type="match status" value="1"/>
</dbReference>
<feature type="binding site" evidence="14">
    <location>
        <begin position="346"/>
        <end position="347"/>
    </location>
    <ligand>
        <name>ATP</name>
        <dbReference type="ChEBI" id="CHEBI:30616"/>
    </ligand>
</feature>
<dbReference type="STRING" id="71999.KPaMU14_04475"/>
<evidence type="ECO:0000256" key="7">
    <source>
        <dbReference type="ARBA" id="ARBA00022842"/>
    </source>
</evidence>
<dbReference type="InterPro" id="IPR016185">
    <property type="entry name" value="PreATP-grasp_dom_sf"/>
</dbReference>
<feature type="binding site" evidence="14">
    <location>
        <begin position="207"/>
        <end position="209"/>
    </location>
    <ligand>
        <name>ATP</name>
        <dbReference type="ChEBI" id="CHEBI:30616"/>
    </ligand>
</feature>
<accession>M2YCB8</accession>
<dbReference type="Pfam" id="PF01820">
    <property type="entry name" value="Dala_Dala_lig_N"/>
    <property type="match status" value="1"/>
</dbReference>
<dbReference type="EC" id="6.3.2.4" evidence="12"/>
<proteinExistence type="inferred from homology"/>
<dbReference type="GO" id="GO:0008360">
    <property type="term" value="P:regulation of cell shape"/>
    <property type="evidence" value="ECO:0007669"/>
    <property type="project" value="UniProtKB-KW"/>
</dbReference>
<dbReference type="GO" id="GO:0046872">
    <property type="term" value="F:metal ion binding"/>
    <property type="evidence" value="ECO:0007669"/>
    <property type="project" value="UniProtKB-KW"/>
</dbReference>
<dbReference type="GO" id="GO:0005829">
    <property type="term" value="C:cytosol"/>
    <property type="evidence" value="ECO:0007669"/>
    <property type="project" value="TreeGrafter"/>
</dbReference>
<dbReference type="Pfam" id="PF07478">
    <property type="entry name" value="Dala_Dala_lig_C"/>
    <property type="match status" value="1"/>
</dbReference>
<dbReference type="InterPro" id="IPR011127">
    <property type="entry name" value="Dala_Dala_lig_N"/>
</dbReference>
<dbReference type="InterPro" id="IPR000291">
    <property type="entry name" value="D-Ala_lig_Van_CS"/>
</dbReference>
<evidence type="ECO:0000313" key="18">
    <source>
        <dbReference type="EMBL" id="EME36150.1"/>
    </source>
</evidence>
<organism evidence="18 19">
    <name type="scientific">Kocuria palustris PEL</name>
    <dbReference type="NCBI Taxonomy" id="1236550"/>
    <lineage>
        <taxon>Bacteria</taxon>
        <taxon>Bacillati</taxon>
        <taxon>Actinomycetota</taxon>
        <taxon>Actinomycetes</taxon>
        <taxon>Micrococcales</taxon>
        <taxon>Micrococcaceae</taxon>
        <taxon>Kocuria</taxon>
    </lineage>
</organism>
<comment type="cofactor">
    <cofactor evidence="15">
        <name>Mg(2+)</name>
        <dbReference type="ChEBI" id="CHEBI:18420"/>
    </cofactor>
    <cofactor evidence="15">
        <name>Mn(2+)</name>
        <dbReference type="ChEBI" id="CHEBI:29035"/>
    </cofactor>
    <text evidence="15">Binds 2 magnesium or manganese ions per subunit.</text>
</comment>
<evidence type="ECO:0000256" key="11">
    <source>
        <dbReference type="ARBA" id="ARBA00023316"/>
    </source>
</evidence>
<dbReference type="AlphaFoldDB" id="M2YCB8"/>
<evidence type="ECO:0000256" key="3">
    <source>
        <dbReference type="ARBA" id="ARBA00022598"/>
    </source>
</evidence>
<feature type="binding site" evidence="15">
    <location>
        <position position="349"/>
    </location>
    <ligand>
        <name>Mg(2+)</name>
        <dbReference type="ChEBI" id="CHEBI:18420"/>
        <label>2</label>
    </ligand>
</feature>
<evidence type="ECO:0000313" key="19">
    <source>
        <dbReference type="Proteomes" id="UP000009877"/>
    </source>
</evidence>
<dbReference type="RefSeq" id="WP_006215052.1">
    <property type="nucleotide sequence ID" value="NZ_ANHZ02000017.1"/>
</dbReference>
<feature type="binding site" evidence="14">
    <location>
        <begin position="248"/>
        <end position="255"/>
    </location>
    <ligand>
        <name>ATP</name>
        <dbReference type="ChEBI" id="CHEBI:30616"/>
    </ligand>
</feature>
<keyword evidence="10 15" id="KW-0464">Manganese</keyword>
<keyword evidence="6 16" id="KW-0067">ATP-binding</keyword>
<dbReference type="GO" id="GO:0008716">
    <property type="term" value="F:D-alanine-D-alanine ligase activity"/>
    <property type="evidence" value="ECO:0007669"/>
    <property type="project" value="UniProtKB-UniRule"/>
</dbReference>
<dbReference type="InterPro" id="IPR005905">
    <property type="entry name" value="D_ala_D_ala"/>
</dbReference>